<dbReference type="InterPro" id="IPR013320">
    <property type="entry name" value="ConA-like_dom_sf"/>
</dbReference>
<dbReference type="Gene3D" id="2.60.120.560">
    <property type="entry name" value="Exo-inulinase, domain 1"/>
    <property type="match status" value="1"/>
</dbReference>
<evidence type="ECO:0000256" key="1">
    <source>
        <dbReference type="SAM" id="SignalP"/>
    </source>
</evidence>
<name>A0A1G1T934_9BACT</name>
<accession>A0A1G1T934</accession>
<evidence type="ECO:0000313" key="4">
    <source>
        <dbReference type="Proteomes" id="UP000176294"/>
    </source>
</evidence>
<organism evidence="3 4">
    <name type="scientific">Hymenobacter lapidarius</name>
    <dbReference type="NCBI Taxonomy" id="1908237"/>
    <lineage>
        <taxon>Bacteria</taxon>
        <taxon>Pseudomonadati</taxon>
        <taxon>Bacteroidota</taxon>
        <taxon>Cytophagia</taxon>
        <taxon>Cytophagales</taxon>
        <taxon>Hymenobacteraceae</taxon>
        <taxon>Hymenobacter</taxon>
    </lineage>
</organism>
<evidence type="ECO:0000259" key="2">
    <source>
        <dbReference type="Pfam" id="PF06439"/>
    </source>
</evidence>
<dbReference type="SUPFAM" id="SSF49899">
    <property type="entry name" value="Concanavalin A-like lectins/glucanases"/>
    <property type="match status" value="1"/>
</dbReference>
<dbReference type="STRING" id="1908237.BEN47_10740"/>
<dbReference type="InterPro" id="IPR010496">
    <property type="entry name" value="AL/BT2_dom"/>
</dbReference>
<sequence>MTMKKNNLRQGILLALAALSVAWQVPGLQESFEAVAVGKLPAEWSAVVGTWAVATDGANKVLYQTAKGRGSQFNRVVANRSAFQNGSVTVRLKAMAGSEDRGGGLMWRYRDANNYYVVRANPLEKNVVAYKVQQGRRTDLPLVGRGKTYGLSAPMASNRWHTLKVTAQGNLFTVFWDGKQLYQVRDDAFTAAGKVGLWSKADSQTMFDDLAVTP</sequence>
<dbReference type="Proteomes" id="UP000176294">
    <property type="component" value="Unassembled WGS sequence"/>
</dbReference>
<dbReference type="GO" id="GO:0004553">
    <property type="term" value="F:hydrolase activity, hydrolyzing O-glycosyl compounds"/>
    <property type="evidence" value="ECO:0007669"/>
    <property type="project" value="UniProtKB-ARBA"/>
</dbReference>
<dbReference type="Pfam" id="PF06439">
    <property type="entry name" value="3keto-disac_hyd"/>
    <property type="match status" value="1"/>
</dbReference>
<dbReference type="GO" id="GO:0005975">
    <property type="term" value="P:carbohydrate metabolic process"/>
    <property type="evidence" value="ECO:0007669"/>
    <property type="project" value="UniProtKB-ARBA"/>
</dbReference>
<feature type="chain" id="PRO_5009579079" description="3-keto-alpha-glucoside-1,2-lyase/3-keto-2-hydroxy-glucal hydratase domain-containing protein" evidence="1">
    <location>
        <begin position="24"/>
        <end position="214"/>
    </location>
</feature>
<proteinExistence type="predicted"/>
<feature type="signal peptide" evidence="1">
    <location>
        <begin position="1"/>
        <end position="23"/>
    </location>
</feature>
<protein>
    <recommendedName>
        <fullName evidence="2">3-keto-alpha-glucoside-1,2-lyase/3-keto-2-hydroxy-glucal hydratase domain-containing protein</fullName>
    </recommendedName>
</protein>
<dbReference type="EMBL" id="MDZB01000089">
    <property type="protein sequence ID" value="OGX87400.1"/>
    <property type="molecule type" value="Genomic_DNA"/>
</dbReference>
<feature type="domain" description="3-keto-alpha-glucoside-1,2-lyase/3-keto-2-hydroxy-glucal hydratase" evidence="2">
    <location>
        <begin position="41"/>
        <end position="210"/>
    </location>
</feature>
<evidence type="ECO:0000313" key="3">
    <source>
        <dbReference type="EMBL" id="OGX87400.1"/>
    </source>
</evidence>
<keyword evidence="4" id="KW-1185">Reference proteome</keyword>
<dbReference type="AlphaFoldDB" id="A0A1G1T934"/>
<reference evidence="3 4" key="1">
    <citation type="submission" date="2016-08" db="EMBL/GenBank/DDBJ databases">
        <title>Hymenobacter coccineus sp. nov., Hymenobacter lapidarius sp. nov. and Hymenobacter glacialis sp. nov., isolated from Antarctic soil.</title>
        <authorList>
            <person name="Sedlacek I."/>
            <person name="Kralova S."/>
            <person name="Kyrova K."/>
            <person name="Maslanova I."/>
            <person name="Stankova E."/>
            <person name="Vrbovska V."/>
            <person name="Nemec M."/>
            <person name="Bartak M."/>
            <person name="Svec P."/>
            <person name="Busse H.-J."/>
            <person name="Pantucek R."/>
        </authorList>
    </citation>
    <scope>NUCLEOTIDE SEQUENCE [LARGE SCALE GENOMIC DNA]</scope>
    <source>
        <strain evidence="3 4">CCM 8643</strain>
    </source>
</reference>
<comment type="caution">
    <text evidence="3">The sequence shown here is derived from an EMBL/GenBank/DDBJ whole genome shotgun (WGS) entry which is preliminary data.</text>
</comment>
<keyword evidence="1" id="KW-0732">Signal</keyword>
<gene>
    <name evidence="3" type="ORF">BEN47_10740</name>
</gene>